<gene>
    <name evidence="1" type="ORF">METZ01_LOCUS134991</name>
</gene>
<dbReference type="InterPro" id="IPR024078">
    <property type="entry name" value="LmbE-like_dom_sf"/>
</dbReference>
<accession>A0A381Z082</accession>
<dbReference type="SUPFAM" id="SSF102588">
    <property type="entry name" value="LmbE-like"/>
    <property type="match status" value="1"/>
</dbReference>
<name>A0A381Z082_9ZZZZ</name>
<evidence type="ECO:0008006" key="2">
    <source>
        <dbReference type="Google" id="ProtNLM"/>
    </source>
</evidence>
<evidence type="ECO:0000313" key="1">
    <source>
        <dbReference type="EMBL" id="SVA82137.1"/>
    </source>
</evidence>
<sequence>MKLLAIFAHPDDEVFSCGGTLARYADEGHQVSLICATLGEEGEIVHPDIDPNSYPKGPERGLLRVDELSATCKALGISPPIFLNYQDSGFPIEVGLQNPQAFMNADIFKIEEKILDRIGSIHPEIIITFDPHGMYGHIDHITIHRAALAAFWSAGSVMQPAPQRLYYPARTITQVEEMQRRFAGSSNSDLDPNIFGVSDDSICAQIDISGYADRKRLGVYAHRSQFGTEERINELLDGRPDFFRFETFVLGGARGGFPADRLNDLFDGVS</sequence>
<dbReference type="PANTHER" id="PTHR12993">
    <property type="entry name" value="N-ACETYLGLUCOSAMINYL-PHOSPHATIDYLINOSITOL DE-N-ACETYLASE-RELATED"/>
    <property type="match status" value="1"/>
</dbReference>
<reference evidence="1" key="1">
    <citation type="submission" date="2018-05" db="EMBL/GenBank/DDBJ databases">
        <authorList>
            <person name="Lanie J.A."/>
            <person name="Ng W.-L."/>
            <person name="Kazmierczak K.M."/>
            <person name="Andrzejewski T.M."/>
            <person name="Davidsen T.M."/>
            <person name="Wayne K.J."/>
            <person name="Tettelin H."/>
            <person name="Glass J.I."/>
            <person name="Rusch D."/>
            <person name="Podicherti R."/>
            <person name="Tsui H.-C.T."/>
            <person name="Winkler M.E."/>
        </authorList>
    </citation>
    <scope>NUCLEOTIDE SEQUENCE</scope>
</reference>
<dbReference type="InterPro" id="IPR003737">
    <property type="entry name" value="GlcNAc_PI_deacetylase-related"/>
</dbReference>
<proteinExistence type="predicted"/>
<dbReference type="EMBL" id="UINC01019403">
    <property type="protein sequence ID" value="SVA82137.1"/>
    <property type="molecule type" value="Genomic_DNA"/>
</dbReference>
<dbReference type="GO" id="GO:0016811">
    <property type="term" value="F:hydrolase activity, acting on carbon-nitrogen (but not peptide) bonds, in linear amides"/>
    <property type="evidence" value="ECO:0007669"/>
    <property type="project" value="TreeGrafter"/>
</dbReference>
<dbReference type="Pfam" id="PF02585">
    <property type="entry name" value="PIG-L"/>
    <property type="match status" value="1"/>
</dbReference>
<dbReference type="AlphaFoldDB" id="A0A381Z082"/>
<dbReference type="Gene3D" id="3.40.50.10320">
    <property type="entry name" value="LmbE-like"/>
    <property type="match status" value="1"/>
</dbReference>
<organism evidence="1">
    <name type="scientific">marine metagenome</name>
    <dbReference type="NCBI Taxonomy" id="408172"/>
    <lineage>
        <taxon>unclassified sequences</taxon>
        <taxon>metagenomes</taxon>
        <taxon>ecological metagenomes</taxon>
    </lineage>
</organism>
<dbReference type="PANTHER" id="PTHR12993:SF11">
    <property type="entry name" value="N-ACETYLGLUCOSAMINYL-PHOSPHATIDYLINOSITOL DE-N-ACETYLASE"/>
    <property type="match status" value="1"/>
</dbReference>
<protein>
    <recommendedName>
        <fullName evidence="2">GlcNAc-PI de-N-acetylase</fullName>
    </recommendedName>
</protein>